<evidence type="ECO:0000313" key="3">
    <source>
        <dbReference type="Proteomes" id="UP000002754"/>
    </source>
</evidence>
<gene>
    <name evidence="2" type="ORF">BALCAV_0215710</name>
</gene>
<keyword evidence="3" id="KW-1185">Reference proteome</keyword>
<name>A0A094YSN6_ALKAL</name>
<dbReference type="RefSeq" id="WP_040324069.1">
    <property type="nucleotide sequence ID" value="NZ_ALPT02000058.1"/>
</dbReference>
<sequence length="206" mass="23546">MNKNTIFPNLLQKIVSEKELADIQLATGYKDTARKLDVLTLIKYLVCASMNEFKSYRHCADVGDQYGLPQINHSTLSKKASDVPFHIMKKLFDIVVSKCNRMTRRAMNLSKVKDLLIVDSTTITVGKARLPWAVYHGERSGVKLHVSYTPQADMPFQVVESTGLMHDGPVGEQLVDSRFVMVEDRAYFKIKRMDEFVEMKQPFVIR</sequence>
<feature type="non-terminal residue" evidence="2">
    <location>
        <position position="206"/>
    </location>
</feature>
<dbReference type="GO" id="GO:0004803">
    <property type="term" value="F:transposase activity"/>
    <property type="evidence" value="ECO:0007669"/>
    <property type="project" value="InterPro"/>
</dbReference>
<dbReference type="STRING" id="1218173.BALCAV_0215710"/>
<accession>A0A094YSN6</accession>
<dbReference type="Pfam" id="PF01609">
    <property type="entry name" value="DDE_Tnp_1"/>
    <property type="match status" value="1"/>
</dbReference>
<protein>
    <submittedName>
        <fullName evidence="2">Transposase</fullName>
    </submittedName>
</protein>
<evidence type="ECO:0000313" key="2">
    <source>
        <dbReference type="EMBL" id="KGA96497.1"/>
    </source>
</evidence>
<feature type="domain" description="Transposase IS4-like" evidence="1">
    <location>
        <begin position="113"/>
        <end position="206"/>
    </location>
</feature>
<dbReference type="AlphaFoldDB" id="A0A094YSN6"/>
<dbReference type="eggNOG" id="COG3385">
    <property type="taxonomic scope" value="Bacteria"/>
</dbReference>
<dbReference type="InterPro" id="IPR002559">
    <property type="entry name" value="Transposase_11"/>
</dbReference>
<dbReference type="GO" id="GO:0006313">
    <property type="term" value="P:DNA transposition"/>
    <property type="evidence" value="ECO:0007669"/>
    <property type="project" value="InterPro"/>
</dbReference>
<organism evidence="2 3">
    <name type="scientific">Alkalihalobacillus alcalophilus ATCC 27647 = CGMCC 1.3604</name>
    <dbReference type="NCBI Taxonomy" id="1218173"/>
    <lineage>
        <taxon>Bacteria</taxon>
        <taxon>Bacillati</taxon>
        <taxon>Bacillota</taxon>
        <taxon>Bacilli</taxon>
        <taxon>Bacillales</taxon>
        <taxon>Bacillaceae</taxon>
        <taxon>Alkalihalobacillus</taxon>
    </lineage>
</organism>
<reference evidence="2 3" key="1">
    <citation type="journal article" date="2014" name="Genome Announc.">
        <title>Draft Genome Sequence of Bacillus alcalophilus AV1934, a Classic Alkaliphile Isolated from Human Feces in 1934.</title>
        <authorList>
            <person name="Attie O."/>
            <person name="Jayaprakash A."/>
            <person name="Shah H."/>
            <person name="Paulsen I.T."/>
            <person name="Morino M."/>
            <person name="Takahashi Y."/>
            <person name="Narumi I."/>
            <person name="Sachidanandam R."/>
            <person name="Satoh K."/>
            <person name="Ito M."/>
            <person name="Krulwich T.A."/>
        </authorList>
    </citation>
    <scope>NUCLEOTIDE SEQUENCE [LARGE SCALE GENOMIC DNA]</scope>
    <source>
        <strain evidence="2 3">AV1934</strain>
    </source>
</reference>
<dbReference type="EMBL" id="ALPT02000058">
    <property type="protein sequence ID" value="KGA96497.1"/>
    <property type="molecule type" value="Genomic_DNA"/>
</dbReference>
<dbReference type="GO" id="GO:0003677">
    <property type="term" value="F:DNA binding"/>
    <property type="evidence" value="ECO:0007669"/>
    <property type="project" value="InterPro"/>
</dbReference>
<evidence type="ECO:0000259" key="1">
    <source>
        <dbReference type="Pfam" id="PF01609"/>
    </source>
</evidence>
<proteinExistence type="predicted"/>
<dbReference type="Proteomes" id="UP000002754">
    <property type="component" value="Unassembled WGS sequence"/>
</dbReference>
<comment type="caution">
    <text evidence="2">The sequence shown here is derived from an EMBL/GenBank/DDBJ whole genome shotgun (WGS) entry which is preliminary data.</text>
</comment>